<keyword evidence="1" id="KW-0732">Signal</keyword>
<feature type="signal peptide" evidence="1">
    <location>
        <begin position="1"/>
        <end position="26"/>
    </location>
</feature>
<dbReference type="EMBL" id="JBEHCU010011248">
    <property type="protein sequence ID" value="KAL1377001.1"/>
    <property type="molecule type" value="Genomic_DNA"/>
</dbReference>
<protein>
    <recommendedName>
        <fullName evidence="4">Secreted protein</fullName>
    </recommendedName>
</protein>
<sequence length="93" mass="10383">MVNLRAQTVLFAAFLVGCCILCRNSATGIFVKNDEYDDSPERAANENPQNFHEVDAFGDDYVDFGAHTGANGAFYWHANYPVEDHGDYSDENK</sequence>
<evidence type="ECO:0000256" key="1">
    <source>
        <dbReference type="SAM" id="SignalP"/>
    </source>
</evidence>
<keyword evidence="3" id="KW-1185">Reference proteome</keyword>
<reference evidence="2 3" key="1">
    <citation type="submission" date="2024-05" db="EMBL/GenBank/DDBJ databases">
        <title>Culex pipiens pipiens assembly and annotation.</title>
        <authorList>
            <person name="Alout H."/>
            <person name="Durand T."/>
        </authorList>
    </citation>
    <scope>NUCLEOTIDE SEQUENCE [LARGE SCALE GENOMIC DNA]</scope>
    <source>
        <strain evidence="2">HA-2024</strain>
        <tissue evidence="2">Whole body</tissue>
    </source>
</reference>
<evidence type="ECO:0008006" key="4">
    <source>
        <dbReference type="Google" id="ProtNLM"/>
    </source>
</evidence>
<comment type="caution">
    <text evidence="2">The sequence shown here is derived from an EMBL/GenBank/DDBJ whole genome shotgun (WGS) entry which is preliminary data.</text>
</comment>
<dbReference type="PROSITE" id="PS51257">
    <property type="entry name" value="PROKAR_LIPOPROTEIN"/>
    <property type="match status" value="1"/>
</dbReference>
<evidence type="ECO:0000313" key="3">
    <source>
        <dbReference type="Proteomes" id="UP001562425"/>
    </source>
</evidence>
<proteinExistence type="predicted"/>
<name>A0ABD1CKS9_CULPP</name>
<feature type="chain" id="PRO_5044787814" description="Secreted protein" evidence="1">
    <location>
        <begin position="27"/>
        <end position="93"/>
    </location>
</feature>
<organism evidence="2 3">
    <name type="scientific">Culex pipiens pipiens</name>
    <name type="common">Northern house mosquito</name>
    <dbReference type="NCBI Taxonomy" id="38569"/>
    <lineage>
        <taxon>Eukaryota</taxon>
        <taxon>Metazoa</taxon>
        <taxon>Ecdysozoa</taxon>
        <taxon>Arthropoda</taxon>
        <taxon>Hexapoda</taxon>
        <taxon>Insecta</taxon>
        <taxon>Pterygota</taxon>
        <taxon>Neoptera</taxon>
        <taxon>Endopterygota</taxon>
        <taxon>Diptera</taxon>
        <taxon>Nematocera</taxon>
        <taxon>Culicoidea</taxon>
        <taxon>Culicidae</taxon>
        <taxon>Culicinae</taxon>
        <taxon>Culicini</taxon>
        <taxon>Culex</taxon>
        <taxon>Culex</taxon>
    </lineage>
</organism>
<dbReference type="Proteomes" id="UP001562425">
    <property type="component" value="Unassembled WGS sequence"/>
</dbReference>
<gene>
    <name evidence="2" type="ORF">pipiens_004256</name>
</gene>
<evidence type="ECO:0000313" key="2">
    <source>
        <dbReference type="EMBL" id="KAL1377001.1"/>
    </source>
</evidence>
<accession>A0ABD1CKS9</accession>
<dbReference type="AlphaFoldDB" id="A0ABD1CKS9"/>